<keyword evidence="4" id="KW-0812">Transmembrane</keyword>
<dbReference type="Pfam" id="PF07699">
    <property type="entry name" value="Ephrin_rec_like"/>
    <property type="match status" value="1"/>
</dbReference>
<dbReference type="SMART" id="SM01411">
    <property type="entry name" value="Ephrin_rec_like"/>
    <property type="match status" value="2"/>
</dbReference>
<evidence type="ECO:0000256" key="5">
    <source>
        <dbReference type="SAM" id="SignalP"/>
    </source>
</evidence>
<sequence>MDFRLQLFLVVSALKVLAIDFNDPLQVYAPSISGIGGVIIAKLQGNSSMLFFSGIIDEENYSPNMMIYDYHAVQYSSTTDFPSDRSFYGIVSSYEVYEGYEGYESFNYSIAIVFGGLGPNGVSYDFWAYYIDFDYWLELNVYLEDSAYDFAYASYYDYDKNLTKIYVIGGINNMNNYLLEAYEHTIETEETFQLNDYTECTTIGLAGAQAVYSNNVLYVFTGQYYSYESDLLYYHGLCSLNLNNLENKWVNETIQNTLENSAHGGSCLYKNQIFYFFGSSINYEGFEFSDKIYKLNLDNINEGWKQVEYKCPEDQDCARDSFAFICDNNEVTIFGGNTNNGTTNSMFTIDMEALILNSVMIQTEFPTPRVFATLRQSSTKLLLFGGMNKDEIFNDVWEFEFQTETMSGIWTALAISGSSPLPRYGHAAATQGAFTVYIGGTSEDGRILSDIWILNTISNTWTEIIPSETSDYKIPTITRTCAMLDLPKIYFIGGKTYSGSNFDLWEYDLSINELVRIRKTTSSDIGTHGHACQLIKNNGTISIYTFYGVKNSMHNLYCGIRKLDMTDKNKITVTVIKNKPDYMRCRENFSFSFNGISMLIVGGEVYPDITLNDIWWIYFFEDDYYEETSEEPLYEALSGSAALSFSDMTFIFSGYHDGSFSRNTDISSSLYLLNFDGYEVCGYGYYLFNNYCESCGTGTYKPTNGGECLTCPEGTTNDLHAATHISQCVPCTSGQYFDSKIKECVDCPDGSYCPVGSSEPLNSSVIKAEQQSQPLNFVQPEMGNSLIILGLALGLSIIIFIIIFFTTLLVKITASVHELYRGDHIVPRGETGYDEDRTKISFVGGFFTGLVVITIVFNFGLFLINYYHKNEDETRSLVPAVSLIQDQEYINNHLVLEVYMASYREDCSVIPEISSSFFNLTYSHFDEKSIGNNSYSCTHFIDIDFNELFKSEASIDLFFSSYTSDISITIFGESGNPDAISSYTQILQSTDGDVFKGIDSNIFSFNIMPAYYNYQTLFGQTYESLGFRISPSYTPEIGSKISLDKIYLSTGFKVTVELIMSESGMTTYRFHIMDPISLLILMVASVPGLIELFGMFLRSYEKLYFKWKKIPTGDKGSSVDEQYKKHSKKNEHEEVMMQSLVEKGKKKKKKEEYNE</sequence>
<evidence type="ECO:0000259" key="6">
    <source>
        <dbReference type="Pfam" id="PF07699"/>
    </source>
</evidence>
<keyword evidence="2" id="KW-0677">Repeat</keyword>
<feature type="region of interest" description="Disordered" evidence="3">
    <location>
        <begin position="1113"/>
        <end position="1155"/>
    </location>
</feature>
<dbReference type="PANTHER" id="PTHR46647:SF1">
    <property type="entry name" value="RAB9 EFFECTOR PROTEIN WITH KELCH MOTIFS"/>
    <property type="match status" value="1"/>
</dbReference>
<evidence type="ECO:0000313" key="8">
    <source>
        <dbReference type="Proteomes" id="UP000187209"/>
    </source>
</evidence>
<dbReference type="Gene3D" id="2.120.10.80">
    <property type="entry name" value="Kelch-type beta propeller"/>
    <property type="match status" value="3"/>
</dbReference>
<dbReference type="InterPro" id="IPR052124">
    <property type="entry name" value="Rab9_kelch_effector"/>
</dbReference>
<keyword evidence="8" id="KW-1185">Reference proteome</keyword>
<evidence type="ECO:0000256" key="4">
    <source>
        <dbReference type="SAM" id="Phobius"/>
    </source>
</evidence>
<name>A0A1R2AZE5_9CILI</name>
<gene>
    <name evidence="7" type="ORF">SteCoe_32259</name>
</gene>
<protein>
    <recommendedName>
        <fullName evidence="6">Tyrosine-protein kinase ephrin type A/B receptor-like domain-containing protein</fullName>
    </recommendedName>
</protein>
<dbReference type="PANTHER" id="PTHR46647">
    <property type="entry name" value="RAB9 EFFECTOR PROTEIN WITH KELCH MOTIFS"/>
    <property type="match status" value="1"/>
</dbReference>
<dbReference type="Gene3D" id="2.10.50.10">
    <property type="entry name" value="Tumor Necrosis Factor Receptor, subunit A, domain 2"/>
    <property type="match status" value="1"/>
</dbReference>
<evidence type="ECO:0000256" key="3">
    <source>
        <dbReference type="SAM" id="MobiDB-lite"/>
    </source>
</evidence>
<keyword evidence="5" id="KW-0732">Signal</keyword>
<dbReference type="AlphaFoldDB" id="A0A1R2AZE5"/>
<feature type="transmembrane region" description="Helical" evidence="4">
    <location>
        <begin position="1076"/>
        <end position="1097"/>
    </location>
</feature>
<feature type="chain" id="PRO_5012209949" description="Tyrosine-protein kinase ephrin type A/B receptor-like domain-containing protein" evidence="5">
    <location>
        <begin position="19"/>
        <end position="1155"/>
    </location>
</feature>
<feature type="domain" description="Tyrosine-protein kinase ephrin type A/B receptor-like" evidence="6">
    <location>
        <begin position="687"/>
        <end position="728"/>
    </location>
</feature>
<dbReference type="InterPro" id="IPR015915">
    <property type="entry name" value="Kelch-typ_b-propeller"/>
</dbReference>
<feature type="transmembrane region" description="Helical" evidence="4">
    <location>
        <begin position="786"/>
        <end position="810"/>
    </location>
</feature>
<dbReference type="OrthoDB" id="5973484at2759"/>
<keyword evidence="1" id="KW-0880">Kelch repeat</keyword>
<organism evidence="7 8">
    <name type="scientific">Stentor coeruleus</name>
    <dbReference type="NCBI Taxonomy" id="5963"/>
    <lineage>
        <taxon>Eukaryota</taxon>
        <taxon>Sar</taxon>
        <taxon>Alveolata</taxon>
        <taxon>Ciliophora</taxon>
        <taxon>Postciliodesmatophora</taxon>
        <taxon>Heterotrichea</taxon>
        <taxon>Heterotrichida</taxon>
        <taxon>Stentoridae</taxon>
        <taxon>Stentor</taxon>
    </lineage>
</organism>
<feature type="signal peptide" evidence="5">
    <location>
        <begin position="1"/>
        <end position="18"/>
    </location>
</feature>
<keyword evidence="4" id="KW-1133">Transmembrane helix</keyword>
<feature type="transmembrane region" description="Helical" evidence="4">
    <location>
        <begin position="842"/>
        <end position="867"/>
    </location>
</feature>
<evidence type="ECO:0000256" key="1">
    <source>
        <dbReference type="ARBA" id="ARBA00022441"/>
    </source>
</evidence>
<accession>A0A1R2AZE5</accession>
<comment type="caution">
    <text evidence="7">The sequence shown here is derived from an EMBL/GenBank/DDBJ whole genome shotgun (WGS) entry which is preliminary data.</text>
</comment>
<dbReference type="InterPro" id="IPR009030">
    <property type="entry name" value="Growth_fac_rcpt_cys_sf"/>
</dbReference>
<keyword evidence="4" id="KW-0472">Membrane</keyword>
<evidence type="ECO:0000313" key="7">
    <source>
        <dbReference type="EMBL" id="OMJ69889.1"/>
    </source>
</evidence>
<dbReference type="InterPro" id="IPR011641">
    <property type="entry name" value="Tyr-kin_ephrin_A/B_rcpt-like"/>
</dbReference>
<feature type="compositionally biased region" description="Basic and acidic residues" evidence="3">
    <location>
        <begin position="1117"/>
        <end position="1135"/>
    </location>
</feature>
<dbReference type="EMBL" id="MPUH01001146">
    <property type="protein sequence ID" value="OMJ69889.1"/>
    <property type="molecule type" value="Genomic_DNA"/>
</dbReference>
<dbReference type="Proteomes" id="UP000187209">
    <property type="component" value="Unassembled WGS sequence"/>
</dbReference>
<reference evidence="7 8" key="1">
    <citation type="submission" date="2016-11" db="EMBL/GenBank/DDBJ databases">
        <title>The macronuclear genome of Stentor coeruleus: a giant cell with tiny introns.</title>
        <authorList>
            <person name="Slabodnick M."/>
            <person name="Ruby J.G."/>
            <person name="Reiff S.B."/>
            <person name="Swart E.C."/>
            <person name="Gosai S."/>
            <person name="Prabakaran S."/>
            <person name="Witkowska E."/>
            <person name="Larue G.E."/>
            <person name="Fisher S."/>
            <person name="Freeman R.M."/>
            <person name="Gunawardena J."/>
            <person name="Chu W."/>
            <person name="Stover N.A."/>
            <person name="Gregory B.D."/>
            <person name="Nowacki M."/>
            <person name="Derisi J."/>
            <person name="Roy S.W."/>
            <person name="Marshall W.F."/>
            <person name="Sood P."/>
        </authorList>
    </citation>
    <scope>NUCLEOTIDE SEQUENCE [LARGE SCALE GENOMIC DNA]</scope>
    <source>
        <strain evidence="7">WM001</strain>
    </source>
</reference>
<dbReference type="SUPFAM" id="SSF57184">
    <property type="entry name" value="Growth factor receptor domain"/>
    <property type="match status" value="1"/>
</dbReference>
<evidence type="ECO:0000256" key="2">
    <source>
        <dbReference type="ARBA" id="ARBA00022737"/>
    </source>
</evidence>
<proteinExistence type="predicted"/>
<dbReference type="SUPFAM" id="SSF117281">
    <property type="entry name" value="Kelch motif"/>
    <property type="match status" value="2"/>
</dbReference>
<dbReference type="Pfam" id="PF24681">
    <property type="entry name" value="Kelch_KLHDC2_KLHL20_DRC7"/>
    <property type="match status" value="1"/>
</dbReference>